<gene>
    <name evidence="3" type="ORF">VCO01S_05290</name>
</gene>
<dbReference type="InterPro" id="IPR057744">
    <property type="entry name" value="OTAase-like"/>
</dbReference>
<dbReference type="RefSeq" id="WP_141269082.1">
    <property type="nucleotide sequence ID" value="NZ_BJLH01000002.1"/>
</dbReference>
<feature type="domain" description="Amidohydrolase-related" evidence="2">
    <location>
        <begin position="83"/>
        <end position="448"/>
    </location>
</feature>
<evidence type="ECO:0000256" key="1">
    <source>
        <dbReference type="SAM" id="SignalP"/>
    </source>
</evidence>
<dbReference type="SUPFAM" id="SSF51556">
    <property type="entry name" value="Metallo-dependent hydrolases"/>
    <property type="match status" value="1"/>
</dbReference>
<dbReference type="Gene3D" id="3.20.20.140">
    <property type="entry name" value="Metal-dependent hydrolases"/>
    <property type="match status" value="1"/>
</dbReference>
<keyword evidence="3" id="KW-0378">Hydrolase</keyword>
<dbReference type="PANTHER" id="PTHR43135:SF3">
    <property type="entry name" value="ALPHA-D-RIBOSE 1-METHYLPHOSPHONATE 5-TRIPHOSPHATE DIPHOSPHATASE"/>
    <property type="match status" value="1"/>
</dbReference>
<dbReference type="Proteomes" id="UP000318242">
    <property type="component" value="Unassembled WGS sequence"/>
</dbReference>
<evidence type="ECO:0000259" key="2">
    <source>
        <dbReference type="Pfam" id="PF01979"/>
    </source>
</evidence>
<name>A0A4Y3IIY8_9VIBR</name>
<dbReference type="CDD" id="cd01299">
    <property type="entry name" value="Met_dep_hydrolase_A"/>
    <property type="match status" value="1"/>
</dbReference>
<dbReference type="AlphaFoldDB" id="A0A4Y3IIY8"/>
<organism evidence="3 4">
    <name type="scientific">Vibrio comitans NBRC 102076</name>
    <dbReference type="NCBI Taxonomy" id="1219078"/>
    <lineage>
        <taxon>Bacteria</taxon>
        <taxon>Pseudomonadati</taxon>
        <taxon>Pseudomonadota</taxon>
        <taxon>Gammaproteobacteria</taxon>
        <taxon>Vibrionales</taxon>
        <taxon>Vibrionaceae</taxon>
        <taxon>Vibrio</taxon>
    </lineage>
</organism>
<sequence length="455" mass="50042">MKLNKILVSMGLSVLSVGAFAELDKTELPTQTLIVNVHVWDGTSDGVTKKINVLVEDNLIKKIEADKSDAHADATIIDGEGKVLMPGLIDAHTHLAAPEQLDRLKDDVDWMYWGISTAQVTEDWLMRGYTTVRDAGGPASSIHKAVEDGRVIGPRIYSSGQVISQTSGHGDHRSFNTPHPNFQGNTPAKIQTTEGFELICDGKDEVLRCVREVLRGGATQVKVMAGGGTSSSYGPLYSKQYLPEELEAAVRAADDYEAYVMVHAYHDESIIRSLDAGVRSIEHGTLMTEKGMDAIMEKDAWISPYFTMLSLPWEVIVAYVGPENAQKSKQVIDGAKNQIRILKESGYDKIAFGADVIGPLEVQQKANNEFAVRAEYWEPVEVLKQATYNNGRMLKEETGLRNPYQDGDLGVIKEGAYADMIIVDGNPLKDISLLTKPKESLDLIMKDGVIYKNTL</sequence>
<dbReference type="InterPro" id="IPR032466">
    <property type="entry name" value="Metal_Hydrolase"/>
</dbReference>
<feature type="chain" id="PRO_5021410218" evidence="1">
    <location>
        <begin position="22"/>
        <end position="455"/>
    </location>
</feature>
<keyword evidence="1" id="KW-0732">Signal</keyword>
<feature type="signal peptide" evidence="1">
    <location>
        <begin position="1"/>
        <end position="21"/>
    </location>
</feature>
<dbReference type="GO" id="GO:0016810">
    <property type="term" value="F:hydrolase activity, acting on carbon-nitrogen (but not peptide) bonds"/>
    <property type="evidence" value="ECO:0007669"/>
    <property type="project" value="InterPro"/>
</dbReference>
<dbReference type="Pfam" id="PF01979">
    <property type="entry name" value="Amidohydro_1"/>
    <property type="match status" value="1"/>
</dbReference>
<dbReference type="InterPro" id="IPR011059">
    <property type="entry name" value="Metal-dep_hydrolase_composite"/>
</dbReference>
<comment type="caution">
    <text evidence="3">The sequence shown here is derived from an EMBL/GenBank/DDBJ whole genome shotgun (WGS) entry which is preliminary data.</text>
</comment>
<dbReference type="OrthoDB" id="9782972at2"/>
<dbReference type="EMBL" id="BJLH01000002">
    <property type="protein sequence ID" value="GEA59336.1"/>
    <property type="molecule type" value="Genomic_DNA"/>
</dbReference>
<dbReference type="Gene3D" id="2.30.40.10">
    <property type="entry name" value="Urease, subunit C, domain 1"/>
    <property type="match status" value="1"/>
</dbReference>
<dbReference type="InterPro" id="IPR051781">
    <property type="entry name" value="Metallo-dep_Hydrolase"/>
</dbReference>
<evidence type="ECO:0000313" key="4">
    <source>
        <dbReference type="Proteomes" id="UP000318242"/>
    </source>
</evidence>
<dbReference type="PANTHER" id="PTHR43135">
    <property type="entry name" value="ALPHA-D-RIBOSE 1-METHYLPHOSPHONATE 5-TRIPHOSPHATE DIPHOSPHATASE"/>
    <property type="match status" value="1"/>
</dbReference>
<proteinExistence type="predicted"/>
<evidence type="ECO:0000313" key="3">
    <source>
        <dbReference type="EMBL" id="GEA59336.1"/>
    </source>
</evidence>
<protein>
    <submittedName>
        <fullName evidence="3">Hydrolase</fullName>
    </submittedName>
</protein>
<keyword evidence="4" id="KW-1185">Reference proteome</keyword>
<accession>A0A4Y3IIY8</accession>
<dbReference type="SUPFAM" id="SSF51338">
    <property type="entry name" value="Composite domain of metallo-dependent hydrolases"/>
    <property type="match status" value="2"/>
</dbReference>
<reference evidence="3 4" key="1">
    <citation type="submission" date="2019-06" db="EMBL/GenBank/DDBJ databases">
        <title>Whole genome shotgun sequence of Vibrio comitans NBRC 102076.</title>
        <authorList>
            <person name="Hosoyama A."/>
            <person name="Uohara A."/>
            <person name="Ohji S."/>
            <person name="Ichikawa N."/>
        </authorList>
    </citation>
    <scope>NUCLEOTIDE SEQUENCE [LARGE SCALE GENOMIC DNA]</scope>
    <source>
        <strain evidence="3 4">NBRC 102076</strain>
    </source>
</reference>
<dbReference type="InterPro" id="IPR006680">
    <property type="entry name" value="Amidohydro-rel"/>
</dbReference>